<evidence type="ECO:0000259" key="2">
    <source>
        <dbReference type="Pfam" id="PF02470"/>
    </source>
</evidence>
<accession>A0A7G5IK52</accession>
<keyword evidence="1" id="KW-0812">Transmembrane</keyword>
<dbReference type="GO" id="GO:0005543">
    <property type="term" value="F:phospholipid binding"/>
    <property type="evidence" value="ECO:0007669"/>
    <property type="project" value="TreeGrafter"/>
</dbReference>
<reference evidence="3 4" key="1">
    <citation type="submission" date="2020-07" db="EMBL/GenBank/DDBJ databases">
        <title>Complete genome sequence for Sandaracinobacter sp. M6.</title>
        <authorList>
            <person name="Tang Y."/>
            <person name="Liu Q."/>
            <person name="Guo Z."/>
            <person name="Lei P."/>
            <person name="Huang B."/>
        </authorList>
    </citation>
    <scope>NUCLEOTIDE SEQUENCE [LARGE SCALE GENOMIC DNA]</scope>
    <source>
        <strain evidence="3 4">M6</strain>
    </source>
</reference>
<dbReference type="PANTHER" id="PTHR33371">
    <property type="entry name" value="INTERMEMBRANE PHOSPHOLIPID TRANSPORT SYSTEM BINDING PROTEIN MLAD-RELATED"/>
    <property type="match status" value="1"/>
</dbReference>
<dbReference type="RefSeq" id="WP_182297567.1">
    <property type="nucleotide sequence ID" value="NZ_CP059851.1"/>
</dbReference>
<name>A0A7G5IK52_9SPHN</name>
<dbReference type="GO" id="GO:0005548">
    <property type="term" value="F:phospholipid transporter activity"/>
    <property type="evidence" value="ECO:0007669"/>
    <property type="project" value="TreeGrafter"/>
</dbReference>
<dbReference type="PANTHER" id="PTHR33371:SF4">
    <property type="entry name" value="INTERMEMBRANE PHOSPHOLIPID TRANSPORT SYSTEM BINDING PROTEIN MLAD"/>
    <property type="match status" value="1"/>
</dbReference>
<evidence type="ECO:0000313" key="4">
    <source>
        <dbReference type="Proteomes" id="UP000515292"/>
    </source>
</evidence>
<dbReference type="NCBIfam" id="TIGR04430">
    <property type="entry name" value="OM_asym_MlaD"/>
    <property type="match status" value="1"/>
</dbReference>
<evidence type="ECO:0000313" key="3">
    <source>
        <dbReference type="EMBL" id="QMW23744.1"/>
    </source>
</evidence>
<feature type="domain" description="Mce/MlaD" evidence="2">
    <location>
        <begin position="40"/>
        <end position="118"/>
    </location>
</feature>
<dbReference type="Proteomes" id="UP000515292">
    <property type="component" value="Chromosome"/>
</dbReference>
<dbReference type="InterPro" id="IPR052336">
    <property type="entry name" value="MlaD_Phospholipid_Transporter"/>
</dbReference>
<keyword evidence="4" id="KW-1185">Reference proteome</keyword>
<dbReference type="Pfam" id="PF02470">
    <property type="entry name" value="MlaD"/>
    <property type="match status" value="1"/>
</dbReference>
<dbReference type="EMBL" id="CP059851">
    <property type="protein sequence ID" value="QMW23744.1"/>
    <property type="molecule type" value="Genomic_DNA"/>
</dbReference>
<protein>
    <submittedName>
        <fullName evidence="3">Outer membrane lipid asymmetry maintenance protein MlaD</fullName>
    </submittedName>
</protein>
<keyword evidence="1" id="KW-0472">Membrane</keyword>
<keyword evidence="1" id="KW-1133">Transmembrane helix</keyword>
<dbReference type="InterPro" id="IPR030970">
    <property type="entry name" value="ABC_MlaD"/>
</dbReference>
<evidence type="ECO:0000256" key="1">
    <source>
        <dbReference type="SAM" id="Phobius"/>
    </source>
</evidence>
<dbReference type="AlphaFoldDB" id="A0A7G5IK52"/>
<dbReference type="KEGG" id="sand:H3309_04465"/>
<sequence>MTALLKEHVAEALTGLLVVLVAGWFAFYGWTHSGRGAAANGYAVTARFPNVTGVNVGSDVRVAGMKVGTVTAQVLDAKSFQAVLTLTLDPAVRLPVDSSAAITSEGLLGGSFIALAPGGESDMLRPGDEISDTQGATDLMGLVGSFINRSGETKPAEAAAEDAAK</sequence>
<organism evidence="3 4">
    <name type="scientific">Sandaracinobacteroides saxicola</name>
    <dbReference type="NCBI Taxonomy" id="2759707"/>
    <lineage>
        <taxon>Bacteria</taxon>
        <taxon>Pseudomonadati</taxon>
        <taxon>Pseudomonadota</taxon>
        <taxon>Alphaproteobacteria</taxon>
        <taxon>Sphingomonadales</taxon>
        <taxon>Sphingosinicellaceae</taxon>
        <taxon>Sandaracinobacteroides</taxon>
    </lineage>
</organism>
<proteinExistence type="predicted"/>
<dbReference type="InterPro" id="IPR003399">
    <property type="entry name" value="Mce/MlaD"/>
</dbReference>
<feature type="transmembrane region" description="Helical" evidence="1">
    <location>
        <begin position="12"/>
        <end position="30"/>
    </location>
</feature>
<gene>
    <name evidence="3" type="primary">mlaD</name>
    <name evidence="3" type="ORF">H3309_04465</name>
</gene>